<proteinExistence type="predicted"/>
<keyword evidence="1" id="KW-0812">Transmembrane</keyword>
<evidence type="ECO:0000256" key="1">
    <source>
        <dbReference type="SAM" id="Phobius"/>
    </source>
</evidence>
<keyword evidence="1" id="KW-0472">Membrane</keyword>
<organism evidence="2 3">
    <name type="scientific">Absidia repens</name>
    <dbReference type="NCBI Taxonomy" id="90262"/>
    <lineage>
        <taxon>Eukaryota</taxon>
        <taxon>Fungi</taxon>
        <taxon>Fungi incertae sedis</taxon>
        <taxon>Mucoromycota</taxon>
        <taxon>Mucoromycotina</taxon>
        <taxon>Mucoromycetes</taxon>
        <taxon>Mucorales</taxon>
        <taxon>Cunninghamellaceae</taxon>
        <taxon>Absidia</taxon>
    </lineage>
</organism>
<evidence type="ECO:0000313" key="3">
    <source>
        <dbReference type="Proteomes" id="UP000193560"/>
    </source>
</evidence>
<accession>A0A1X2I072</accession>
<comment type="caution">
    <text evidence="2">The sequence shown here is derived from an EMBL/GenBank/DDBJ whole genome shotgun (WGS) entry which is preliminary data.</text>
</comment>
<protein>
    <submittedName>
        <fullName evidence="2">Uncharacterized protein</fullName>
    </submittedName>
</protein>
<feature type="transmembrane region" description="Helical" evidence="1">
    <location>
        <begin position="64"/>
        <end position="82"/>
    </location>
</feature>
<evidence type="ECO:0000313" key="2">
    <source>
        <dbReference type="EMBL" id="ORZ06517.1"/>
    </source>
</evidence>
<reference evidence="2 3" key="1">
    <citation type="submission" date="2016-07" db="EMBL/GenBank/DDBJ databases">
        <title>Pervasive Adenine N6-methylation of Active Genes in Fungi.</title>
        <authorList>
            <consortium name="DOE Joint Genome Institute"/>
            <person name="Mondo S.J."/>
            <person name="Dannebaum R.O."/>
            <person name="Kuo R.C."/>
            <person name="Labutti K."/>
            <person name="Haridas S."/>
            <person name="Kuo A."/>
            <person name="Salamov A."/>
            <person name="Ahrendt S.R."/>
            <person name="Lipzen A."/>
            <person name="Sullivan W."/>
            <person name="Andreopoulos W.B."/>
            <person name="Clum A."/>
            <person name="Lindquist E."/>
            <person name="Daum C."/>
            <person name="Ramamoorthy G.K."/>
            <person name="Gryganskyi A."/>
            <person name="Culley D."/>
            <person name="Magnuson J.K."/>
            <person name="James T.Y."/>
            <person name="O'Malley M.A."/>
            <person name="Stajich J.E."/>
            <person name="Spatafora J.W."/>
            <person name="Visel A."/>
            <person name="Grigoriev I.V."/>
        </authorList>
    </citation>
    <scope>NUCLEOTIDE SEQUENCE [LARGE SCALE GENOMIC DNA]</scope>
    <source>
        <strain evidence="2 3">NRRL 1336</strain>
    </source>
</reference>
<keyword evidence="3" id="KW-1185">Reference proteome</keyword>
<dbReference type="Proteomes" id="UP000193560">
    <property type="component" value="Unassembled WGS sequence"/>
</dbReference>
<sequence length="121" mass="13866">MSGRAHIIRSWLQLSFLFGELILLLKISFEHMVQIFRLDGDANLMLMEEEIELMAKQTALAYNFKRIILIIIVVVAVDIIGYSQNRCSVEIGVSYLVNKSLREESMVYSVGHTLSTRVVFQ</sequence>
<dbReference type="EMBL" id="MCGE01000039">
    <property type="protein sequence ID" value="ORZ06517.1"/>
    <property type="molecule type" value="Genomic_DNA"/>
</dbReference>
<gene>
    <name evidence="2" type="ORF">BCR42DRAFT_397815</name>
</gene>
<dbReference type="AlphaFoldDB" id="A0A1X2I072"/>
<keyword evidence="1" id="KW-1133">Transmembrane helix</keyword>
<feature type="transmembrane region" description="Helical" evidence="1">
    <location>
        <begin position="12"/>
        <end position="29"/>
    </location>
</feature>
<name>A0A1X2I072_9FUNG</name>